<accession>M1ET44</accession>
<feature type="region of interest" description="Disordered" evidence="1">
    <location>
        <begin position="1"/>
        <end position="56"/>
    </location>
</feature>
<proteinExistence type="evidence at transcript level"/>
<feature type="non-terminal residue" evidence="2">
    <location>
        <position position="1"/>
    </location>
</feature>
<sequence length="75" mass="7809">REPARFWPVGGAPRISGQRCEWHGTPRPGGPGVPVPSAAQRPPRGGPLGSAGARAGQRYLTHQHLSGARERPAGA</sequence>
<evidence type="ECO:0000256" key="1">
    <source>
        <dbReference type="SAM" id="MobiDB-lite"/>
    </source>
</evidence>
<evidence type="ECO:0000313" key="2">
    <source>
        <dbReference type="EMBL" id="AER99107.1"/>
    </source>
</evidence>
<reference evidence="2" key="1">
    <citation type="journal article" date="2013" name="J. Virol.">
        <title>Sequencing, annotation, and characterization of the influenza ferret infectome.</title>
        <authorList>
            <person name="Leon A.J."/>
            <person name="Banner D."/>
            <person name="Xu L."/>
            <person name="Ran L."/>
            <person name="Peng Z."/>
            <person name="Yi K."/>
            <person name="Chen C."/>
            <person name="Xu F."/>
            <person name="Huang J."/>
            <person name="Zhao Z."/>
            <person name="Lin Z."/>
            <person name="Huang S.H."/>
            <person name="Fang Y."/>
            <person name="Kelvin A.A."/>
            <person name="Ross T.M."/>
            <person name="Farooqui A."/>
            <person name="Kelvin D.J."/>
        </authorList>
    </citation>
    <scope>NUCLEOTIDE SEQUENCE</scope>
    <source>
        <tissue evidence="2">Lungs</tissue>
    </source>
</reference>
<feature type="non-terminal residue" evidence="2">
    <location>
        <position position="75"/>
    </location>
</feature>
<name>M1ET44_MUSPF</name>
<organism evidence="2">
    <name type="scientific">Mustela putorius furo</name>
    <name type="common">European domestic ferret</name>
    <name type="synonym">Mustela furo</name>
    <dbReference type="NCBI Taxonomy" id="9669"/>
    <lineage>
        <taxon>Eukaryota</taxon>
        <taxon>Metazoa</taxon>
        <taxon>Chordata</taxon>
        <taxon>Craniata</taxon>
        <taxon>Vertebrata</taxon>
        <taxon>Euteleostomi</taxon>
        <taxon>Mammalia</taxon>
        <taxon>Eutheria</taxon>
        <taxon>Laurasiatheria</taxon>
        <taxon>Carnivora</taxon>
        <taxon>Caniformia</taxon>
        <taxon>Musteloidea</taxon>
        <taxon>Mustelidae</taxon>
        <taxon>Mustelinae</taxon>
        <taxon>Mustela</taxon>
    </lineage>
</organism>
<dbReference type="EMBL" id="JP010510">
    <property type="protein sequence ID" value="AER99107.1"/>
    <property type="molecule type" value="mRNA"/>
</dbReference>
<protein>
    <submittedName>
        <fullName evidence="2">GLI family zinc finger 3</fullName>
    </submittedName>
</protein>
<dbReference type="AlphaFoldDB" id="M1ET44"/>